<keyword evidence="7" id="KW-1185">Reference proteome</keyword>
<organism evidence="6 7">
    <name type="scientific">Paramagnetospirillum caucaseum</name>
    <dbReference type="NCBI Taxonomy" id="1244869"/>
    <lineage>
        <taxon>Bacteria</taxon>
        <taxon>Pseudomonadati</taxon>
        <taxon>Pseudomonadota</taxon>
        <taxon>Alphaproteobacteria</taxon>
        <taxon>Rhodospirillales</taxon>
        <taxon>Magnetospirillaceae</taxon>
        <taxon>Paramagnetospirillum</taxon>
    </lineage>
</organism>
<dbReference type="STRING" id="1244869.H261_17513"/>
<dbReference type="CDD" id="cd19510">
    <property type="entry name" value="RecA-like_BCS1"/>
    <property type="match status" value="1"/>
</dbReference>
<reference evidence="6 7" key="1">
    <citation type="journal article" date="2014" name="Genome Announc.">
        <title>Draft Genome Sequence of Magnetospirillum sp. Strain SO-1, a Freshwater Magnetotactic Bacterium Isolated from the Ol'khovka River, Russia.</title>
        <authorList>
            <person name="Grouzdev D.S."/>
            <person name="Dziuba M.V."/>
            <person name="Sukhacheva M.S."/>
            <person name="Mardanov A.V."/>
            <person name="Beletskiy A.V."/>
            <person name="Kuznetsov B.B."/>
            <person name="Skryabin K.G."/>
        </authorList>
    </citation>
    <scope>NUCLEOTIDE SEQUENCE [LARGE SCALE GENOMIC DNA]</scope>
    <source>
        <strain evidence="6 7">SO-1</strain>
    </source>
</reference>
<evidence type="ECO:0000313" key="6">
    <source>
        <dbReference type="EMBL" id="EME68620.1"/>
    </source>
</evidence>
<dbReference type="eggNOG" id="COG0464">
    <property type="taxonomic scope" value="Bacteria"/>
</dbReference>
<dbReference type="InterPro" id="IPR027417">
    <property type="entry name" value="P-loop_NTPase"/>
</dbReference>
<accession>M2Z2T5</accession>
<sequence>MIDALLNFVANQAENEVFSGGLALGFLGGALAFATALARNAVRRLASHALPTLRVDGRTKAFRHLEAWLHDHPYTRRCRNLAVACFVRESFHEPEEQPVWLVPGPGSHLLRHRGGWLLLRREAVEADTRQKDREVITLTALSLRRDCLRSFMEELATRYDQRANSVIVHGPSEFGDWEEIARATRRPLSSVITAPGLAESLLQDAQIFLERRDWYAERGIPWRRGYLFQGPPGTGKTSLIRALASELDMDLAILDLASSRLDDAALRRYLAAVPSKAALVFEDIDAAAPTRESAEAKITLSGLLNALDGVAAAEGRLLFMTTNHPDRLDPALIRPGRIDRIAEIGPLGPADAGRMVLRFHPELPELAQSVEAALAGGGISAAALQGHLLIHQSDPWSIPLVLSQGRAG</sequence>
<dbReference type="InterPro" id="IPR003959">
    <property type="entry name" value="ATPase_AAA_core"/>
</dbReference>
<dbReference type="Pfam" id="PF08740">
    <property type="entry name" value="BCS1_N"/>
    <property type="match status" value="1"/>
</dbReference>
<proteinExistence type="inferred from homology"/>
<dbReference type="PATRIC" id="fig|1244869.3.peg.3512"/>
<keyword evidence="3" id="KW-0067">ATP-binding</keyword>
<dbReference type="InterPro" id="IPR014851">
    <property type="entry name" value="BCS1_N"/>
</dbReference>
<evidence type="ECO:0000256" key="3">
    <source>
        <dbReference type="RuleBase" id="RU003651"/>
    </source>
</evidence>
<dbReference type="InterPro" id="IPR050747">
    <property type="entry name" value="Mitochondrial_chaperone_BCS1"/>
</dbReference>
<dbReference type="Proteomes" id="UP000011744">
    <property type="component" value="Unassembled WGS sequence"/>
</dbReference>
<dbReference type="GO" id="GO:0005524">
    <property type="term" value="F:ATP binding"/>
    <property type="evidence" value="ECO:0007669"/>
    <property type="project" value="UniProtKB-KW"/>
</dbReference>
<feature type="domain" description="BCS1 N-terminal" evidence="5">
    <location>
        <begin position="25"/>
        <end position="191"/>
    </location>
</feature>
<protein>
    <submittedName>
        <fullName evidence="6">Chaperone BCS1</fullName>
    </submittedName>
</protein>
<comment type="caution">
    <text evidence="6">The sequence shown here is derived from an EMBL/GenBank/DDBJ whole genome shotgun (WGS) entry which is preliminary data.</text>
</comment>
<dbReference type="GO" id="GO:0016020">
    <property type="term" value="C:membrane"/>
    <property type="evidence" value="ECO:0007669"/>
    <property type="project" value="UniProtKB-SubCell"/>
</dbReference>
<dbReference type="InterPro" id="IPR003593">
    <property type="entry name" value="AAA+_ATPase"/>
</dbReference>
<dbReference type="SMART" id="SM01024">
    <property type="entry name" value="BCS1_N"/>
    <property type="match status" value="1"/>
</dbReference>
<dbReference type="SUPFAM" id="SSF52540">
    <property type="entry name" value="P-loop containing nucleoside triphosphate hydrolases"/>
    <property type="match status" value="1"/>
</dbReference>
<dbReference type="Pfam" id="PF00004">
    <property type="entry name" value="AAA"/>
    <property type="match status" value="1"/>
</dbReference>
<dbReference type="EMBL" id="AONQ01000058">
    <property type="protein sequence ID" value="EME68620.1"/>
    <property type="molecule type" value="Genomic_DNA"/>
</dbReference>
<dbReference type="OrthoDB" id="7438987at2"/>
<comment type="similarity">
    <text evidence="2">Belongs to the AAA ATPase family. BCS1 subfamily.</text>
</comment>
<name>M2Z2T5_9PROT</name>
<dbReference type="SMART" id="SM00382">
    <property type="entry name" value="AAA"/>
    <property type="match status" value="1"/>
</dbReference>
<evidence type="ECO:0000259" key="4">
    <source>
        <dbReference type="SMART" id="SM00382"/>
    </source>
</evidence>
<dbReference type="AlphaFoldDB" id="M2Z2T5"/>
<dbReference type="GO" id="GO:0016887">
    <property type="term" value="F:ATP hydrolysis activity"/>
    <property type="evidence" value="ECO:0007669"/>
    <property type="project" value="InterPro"/>
</dbReference>
<keyword evidence="3" id="KW-0547">Nucleotide-binding</keyword>
<dbReference type="PANTHER" id="PTHR23070">
    <property type="entry name" value="BCS1 AAA-TYPE ATPASE"/>
    <property type="match status" value="1"/>
</dbReference>
<evidence type="ECO:0000259" key="5">
    <source>
        <dbReference type="SMART" id="SM01024"/>
    </source>
</evidence>
<gene>
    <name evidence="6" type="ORF">H261_17513</name>
</gene>
<comment type="subcellular location">
    <subcellularLocation>
        <location evidence="1">Membrane</location>
        <topology evidence="1">Single-pass membrane protein</topology>
    </subcellularLocation>
</comment>
<evidence type="ECO:0000313" key="7">
    <source>
        <dbReference type="Proteomes" id="UP000011744"/>
    </source>
</evidence>
<evidence type="ECO:0000256" key="1">
    <source>
        <dbReference type="ARBA" id="ARBA00004167"/>
    </source>
</evidence>
<feature type="domain" description="AAA+ ATPase" evidence="4">
    <location>
        <begin position="222"/>
        <end position="348"/>
    </location>
</feature>
<dbReference type="InterPro" id="IPR003960">
    <property type="entry name" value="ATPase_AAA_CS"/>
</dbReference>
<dbReference type="Gene3D" id="3.40.50.300">
    <property type="entry name" value="P-loop containing nucleotide triphosphate hydrolases"/>
    <property type="match status" value="1"/>
</dbReference>
<evidence type="ECO:0000256" key="2">
    <source>
        <dbReference type="ARBA" id="ARBA00007448"/>
    </source>
</evidence>
<dbReference type="RefSeq" id="WP_008620073.1">
    <property type="nucleotide sequence ID" value="NZ_AONQ01000058.1"/>
</dbReference>
<dbReference type="PROSITE" id="PS00674">
    <property type="entry name" value="AAA"/>
    <property type="match status" value="1"/>
</dbReference>